<reference evidence="2" key="1">
    <citation type="submission" date="2020-07" db="EMBL/GenBank/DDBJ databases">
        <authorList>
            <person name="Tarantini F.S."/>
            <person name="Hong K.W."/>
            <person name="Chan K.G."/>
        </authorList>
    </citation>
    <scope>NUCLEOTIDE SEQUENCE</scope>
    <source>
        <strain evidence="2">32-07</strain>
    </source>
</reference>
<dbReference type="EMBL" id="CP059572">
    <property type="protein sequence ID" value="QXJ21226.1"/>
    <property type="molecule type" value="Genomic_DNA"/>
</dbReference>
<keyword evidence="3" id="KW-1185">Reference proteome</keyword>
<proteinExistence type="predicted"/>
<evidence type="ECO:0000313" key="3">
    <source>
        <dbReference type="Proteomes" id="UP001049518"/>
    </source>
</evidence>
<evidence type="ECO:0000313" key="2">
    <source>
        <dbReference type="EMBL" id="QXJ21226.1"/>
    </source>
</evidence>
<accession>A0ABX8QRA1</accession>
<dbReference type="Proteomes" id="UP001049518">
    <property type="component" value="Chromosome"/>
</dbReference>
<feature type="region of interest" description="Disordered" evidence="1">
    <location>
        <begin position="29"/>
        <end position="49"/>
    </location>
</feature>
<sequence length="49" mass="5089">MQVEQAAELAERIAVVVDAQVRLDPVRGVRAGTGGDDAQRGETVRAVAG</sequence>
<protein>
    <submittedName>
        <fullName evidence="2">Uncharacterized protein</fullName>
    </submittedName>
</protein>
<organism evidence="2 3">
    <name type="scientific">Actinomadura graeca</name>
    <dbReference type="NCBI Taxonomy" id="2750812"/>
    <lineage>
        <taxon>Bacteria</taxon>
        <taxon>Bacillati</taxon>
        <taxon>Actinomycetota</taxon>
        <taxon>Actinomycetes</taxon>
        <taxon>Streptosporangiales</taxon>
        <taxon>Thermomonosporaceae</taxon>
        <taxon>Actinomadura</taxon>
    </lineage>
</organism>
<evidence type="ECO:0000256" key="1">
    <source>
        <dbReference type="SAM" id="MobiDB-lite"/>
    </source>
</evidence>
<name>A0ABX8QRA1_9ACTN</name>
<gene>
    <name evidence="2" type="ORF">AGRA3207_002061</name>
</gene>
<dbReference type="RefSeq" id="WP_231334369.1">
    <property type="nucleotide sequence ID" value="NZ_CP059572.1"/>
</dbReference>